<comment type="catalytic activity">
    <reaction evidence="7 8">
        <text>sulfate + ATP + H(+) = adenosine 5'-phosphosulfate + diphosphate</text>
        <dbReference type="Rhea" id="RHEA:18133"/>
        <dbReference type="ChEBI" id="CHEBI:15378"/>
        <dbReference type="ChEBI" id="CHEBI:16189"/>
        <dbReference type="ChEBI" id="CHEBI:30616"/>
        <dbReference type="ChEBI" id="CHEBI:33019"/>
        <dbReference type="ChEBI" id="CHEBI:58243"/>
        <dbReference type="EC" id="2.7.7.4"/>
    </reaction>
</comment>
<keyword evidence="3 8" id="KW-0548">Nucleotidyltransferase</keyword>
<dbReference type="GO" id="GO:0005524">
    <property type="term" value="F:ATP binding"/>
    <property type="evidence" value="ECO:0007669"/>
    <property type="project" value="UniProtKB-KW"/>
</dbReference>
<keyword evidence="2 8" id="KW-0808">Transferase</keyword>
<evidence type="ECO:0000256" key="4">
    <source>
        <dbReference type="ARBA" id="ARBA00022741"/>
    </source>
</evidence>
<dbReference type="Proteomes" id="UP000236569">
    <property type="component" value="Unassembled WGS sequence"/>
</dbReference>
<dbReference type="Gene3D" id="3.10.400.10">
    <property type="entry name" value="Sulfate adenylyltransferase"/>
    <property type="match status" value="1"/>
</dbReference>
<dbReference type="InterPro" id="IPR025980">
    <property type="entry name" value="ATP-Sase_PUA-like_dom"/>
</dbReference>
<dbReference type="InterPro" id="IPR024951">
    <property type="entry name" value="Sulfurylase_cat_dom"/>
</dbReference>
<dbReference type="Pfam" id="PF14306">
    <property type="entry name" value="PUA_2"/>
    <property type="match status" value="1"/>
</dbReference>
<dbReference type="NCBIfam" id="TIGR00339">
    <property type="entry name" value="sopT"/>
    <property type="match status" value="1"/>
</dbReference>
<dbReference type="InterPro" id="IPR014729">
    <property type="entry name" value="Rossmann-like_a/b/a_fold"/>
</dbReference>
<dbReference type="AlphaFoldDB" id="A0A2I9DRN2"/>
<sequence length="403" mass="44692">MTNFIHYLFCEAAMTTLSNPSPILLPPPLGGTLVNRVRRPGPDFDPAELAGLPRLELSDRSYADLEMLATGAYSPLTGFLGEADYLSVIEHLRLADGTPWSIPITLPVSREEAAQSTGRVVLTHGGEPVGWIEVQERYEGRKGFEAREVYRTEDAAHPGVAALYAGGEVYLAGPVTLFEVPRGAFPRHHRTPAEVREVIEARGWRTTVAFQTRNPIHRAHEYLHKVTLELVDGLLLHPLVGQTKGDDVPAGTRVRAYEVLLERYYPQARTLLSVYPAAMRYAGPREAILHALSRRNYGVTHFIVGRDHAGVGSYYGTYDAQEIFSAYTPEELGIRILKFEHTFYCKTCGQLVSPRTCPHGSEHHLVLSGTRVREKLRAGESLPAEFTRPEVAEVLRGAYTAQG</sequence>
<evidence type="ECO:0000313" key="11">
    <source>
        <dbReference type="EMBL" id="GBF05027.1"/>
    </source>
</evidence>
<dbReference type="SUPFAM" id="SSF88697">
    <property type="entry name" value="PUA domain-like"/>
    <property type="match status" value="1"/>
</dbReference>
<dbReference type="NCBIfam" id="NF003166">
    <property type="entry name" value="PRK04149.1"/>
    <property type="match status" value="1"/>
</dbReference>
<keyword evidence="5 8" id="KW-0067">ATP-binding</keyword>
<evidence type="ECO:0000256" key="6">
    <source>
        <dbReference type="ARBA" id="ARBA00037980"/>
    </source>
</evidence>
<evidence type="ECO:0000259" key="10">
    <source>
        <dbReference type="Pfam" id="PF14306"/>
    </source>
</evidence>
<dbReference type="EMBL" id="BFAG01000003">
    <property type="protein sequence ID" value="GBF05027.1"/>
    <property type="molecule type" value="Genomic_DNA"/>
</dbReference>
<protein>
    <recommendedName>
        <fullName evidence="8">Sulfate adenylyltransferase</fullName>
        <ecNumber evidence="8">2.7.7.4</ecNumber>
    </recommendedName>
    <alternativeName>
        <fullName evidence="8">ATP-sulfurylase</fullName>
    </alternativeName>
    <alternativeName>
        <fullName evidence="8">Sulfate adenylate transferase</fullName>
        <shortName evidence="8">SAT</shortName>
    </alternativeName>
</protein>
<comment type="pathway">
    <text evidence="1 8">Sulfur metabolism; hydrogen sulfide biosynthesis; sulfite from sulfate: step 1/3.</text>
</comment>
<dbReference type="GO" id="GO:0000103">
    <property type="term" value="P:sulfate assimilation"/>
    <property type="evidence" value="ECO:0007669"/>
    <property type="project" value="UniProtKB-UniRule"/>
</dbReference>
<keyword evidence="4 8" id="KW-0547">Nucleotide-binding</keyword>
<evidence type="ECO:0000313" key="12">
    <source>
        <dbReference type="Proteomes" id="UP000236569"/>
    </source>
</evidence>
<feature type="domain" description="Sulphate adenylyltransferase catalytic" evidence="9">
    <location>
        <begin position="189"/>
        <end position="396"/>
    </location>
</feature>
<dbReference type="EC" id="2.7.7.4" evidence="8"/>
<comment type="similarity">
    <text evidence="6 8">Belongs to the sulfate adenylyltransferase family.</text>
</comment>
<dbReference type="CDD" id="cd00517">
    <property type="entry name" value="ATPS"/>
    <property type="match status" value="1"/>
</dbReference>
<accession>A0A2I9DRN2</accession>
<dbReference type="GO" id="GO:0070814">
    <property type="term" value="P:hydrogen sulfide biosynthetic process"/>
    <property type="evidence" value="ECO:0007669"/>
    <property type="project" value="UniProtKB-UniRule"/>
</dbReference>
<dbReference type="InterPro" id="IPR002650">
    <property type="entry name" value="Sulphate_adenylyltransferase"/>
</dbReference>
<feature type="domain" description="ATP-sulfurylase PUA-like" evidence="10">
    <location>
        <begin position="27"/>
        <end position="179"/>
    </location>
</feature>
<gene>
    <name evidence="8" type="primary">sat</name>
    <name evidence="11" type="ORF">DAERI_030193</name>
</gene>
<evidence type="ECO:0000256" key="7">
    <source>
        <dbReference type="ARBA" id="ARBA00049370"/>
    </source>
</evidence>
<evidence type="ECO:0000256" key="5">
    <source>
        <dbReference type="ARBA" id="ARBA00022840"/>
    </source>
</evidence>
<dbReference type="InterPro" id="IPR015947">
    <property type="entry name" value="PUA-like_sf"/>
</dbReference>
<dbReference type="HAMAP" id="MF_00066">
    <property type="entry name" value="Sulf_adenylyltr"/>
    <property type="match status" value="1"/>
</dbReference>
<dbReference type="PANTHER" id="PTHR43509:SF1">
    <property type="entry name" value="SULFATE ADENYLYLTRANSFERASE"/>
    <property type="match status" value="1"/>
</dbReference>
<evidence type="ECO:0000259" key="9">
    <source>
        <dbReference type="Pfam" id="PF01747"/>
    </source>
</evidence>
<comment type="caution">
    <text evidence="11">The sequence shown here is derived from an EMBL/GenBank/DDBJ whole genome shotgun (WGS) entry which is preliminary data.</text>
</comment>
<proteinExistence type="inferred from homology"/>
<dbReference type="PANTHER" id="PTHR43509">
    <property type="match status" value="1"/>
</dbReference>
<dbReference type="Pfam" id="PF01747">
    <property type="entry name" value="ATP-sulfurylase"/>
    <property type="match status" value="1"/>
</dbReference>
<organism evidence="11 12">
    <name type="scientific">Deinococcus aerius</name>
    <dbReference type="NCBI Taxonomy" id="200253"/>
    <lineage>
        <taxon>Bacteria</taxon>
        <taxon>Thermotogati</taxon>
        <taxon>Deinococcota</taxon>
        <taxon>Deinococci</taxon>
        <taxon>Deinococcales</taxon>
        <taxon>Deinococcaceae</taxon>
        <taxon>Deinococcus</taxon>
    </lineage>
</organism>
<evidence type="ECO:0000256" key="2">
    <source>
        <dbReference type="ARBA" id="ARBA00022679"/>
    </source>
</evidence>
<dbReference type="InterPro" id="IPR020792">
    <property type="entry name" value="SO4_adenylyltransferase_pro"/>
</dbReference>
<dbReference type="Gene3D" id="3.40.50.620">
    <property type="entry name" value="HUPs"/>
    <property type="match status" value="1"/>
</dbReference>
<evidence type="ECO:0000256" key="3">
    <source>
        <dbReference type="ARBA" id="ARBA00022695"/>
    </source>
</evidence>
<dbReference type="UniPathway" id="UPA00140">
    <property type="reaction ID" value="UER00204"/>
</dbReference>
<dbReference type="GO" id="GO:0004781">
    <property type="term" value="F:sulfate adenylyltransferase (ATP) activity"/>
    <property type="evidence" value="ECO:0007669"/>
    <property type="project" value="UniProtKB-UniRule"/>
</dbReference>
<evidence type="ECO:0000256" key="8">
    <source>
        <dbReference type="HAMAP-Rule" id="MF_00066"/>
    </source>
</evidence>
<reference evidence="12" key="1">
    <citation type="submission" date="2018-01" db="EMBL/GenBank/DDBJ databases">
        <title>Draft Genome Sequence of the Radioresistant Bacterium Deinococcus aerius TR0125, Isolated from the Higher Atmosphere above Japan.</title>
        <authorList>
            <person name="Satoh K."/>
            <person name="Arai H."/>
            <person name="Sanzen T."/>
            <person name="Kawaguchi Y."/>
            <person name="Hayashi H."/>
            <person name="Yokobori S."/>
            <person name="Yamagishi A."/>
            <person name="Oono Y."/>
            <person name="Narumi I."/>
        </authorList>
    </citation>
    <scope>NUCLEOTIDE SEQUENCE [LARGE SCALE GENOMIC DNA]</scope>
    <source>
        <strain evidence="12">TR0125</strain>
    </source>
</reference>
<dbReference type="SUPFAM" id="SSF52374">
    <property type="entry name" value="Nucleotidylyl transferase"/>
    <property type="match status" value="1"/>
</dbReference>
<evidence type="ECO:0000256" key="1">
    <source>
        <dbReference type="ARBA" id="ARBA00005048"/>
    </source>
</evidence>
<keyword evidence="12" id="KW-1185">Reference proteome</keyword>
<name>A0A2I9DRN2_9DEIO</name>